<reference evidence="1 2" key="1">
    <citation type="submission" date="2017-11" db="EMBL/GenBank/DDBJ databases">
        <authorList>
            <person name="Duchaud E."/>
        </authorList>
    </citation>
    <scope>NUCLEOTIDE SEQUENCE [LARGE SCALE GENOMIC DNA]</scope>
    <source>
        <strain evidence="1 2">TNO010</strain>
    </source>
</reference>
<sequence>MKNILYILMIFSTFYSFSQKKQERDTLFIKYDSSLLSREYDSIEKNFFYIIKGTENQADLTYFEEVKRYTNLKPKKVLCFKNILKNSNSYYKRNKIRNEVLANYLGKYLVFLKKEKEYIQVDIIQEIE</sequence>
<organism evidence="1 2">
    <name type="scientific">Tenacibaculum finnmarkense genomovar ulcerans</name>
    <dbReference type="NCBI Taxonomy" id="2781388"/>
    <lineage>
        <taxon>Bacteria</taxon>
        <taxon>Pseudomonadati</taxon>
        <taxon>Bacteroidota</taxon>
        <taxon>Flavobacteriia</taxon>
        <taxon>Flavobacteriales</taxon>
        <taxon>Flavobacteriaceae</taxon>
        <taxon>Tenacibaculum</taxon>
        <taxon>Tenacibaculum finnmarkense</taxon>
    </lineage>
</organism>
<evidence type="ECO:0000313" key="1">
    <source>
        <dbReference type="EMBL" id="SOU89116.1"/>
    </source>
</evidence>
<protein>
    <submittedName>
        <fullName evidence="1">Uncharacterized protein</fullName>
    </submittedName>
</protein>
<dbReference type="AlphaFoldDB" id="A0A2I2M9I3"/>
<gene>
    <name evidence="1" type="ORF">TNO010_30094</name>
</gene>
<name>A0A2I2M9I3_9FLAO</name>
<evidence type="ECO:0000313" key="2">
    <source>
        <dbReference type="Proteomes" id="UP000490060"/>
    </source>
</evidence>
<dbReference type="Proteomes" id="UP000490060">
    <property type="component" value="Unassembled WGS sequence"/>
</dbReference>
<accession>A0A2I2M9I3</accession>
<proteinExistence type="predicted"/>
<dbReference type="RefSeq" id="WP_172505508.1">
    <property type="nucleotide sequence ID" value="NZ_JAJHTG010000001.1"/>
</dbReference>
<dbReference type="EMBL" id="OENE01000023">
    <property type="protein sequence ID" value="SOU89116.1"/>
    <property type="molecule type" value="Genomic_DNA"/>
</dbReference>